<dbReference type="RefSeq" id="XP_066630682.1">
    <property type="nucleotide sequence ID" value="XM_066778245.1"/>
</dbReference>
<proteinExistence type="predicted"/>
<dbReference type="PROSITE" id="PS50048">
    <property type="entry name" value="ZN2_CY6_FUNGAL_2"/>
    <property type="match status" value="1"/>
</dbReference>
<dbReference type="PANTHER" id="PTHR31001:SF90">
    <property type="entry name" value="CENTROMERE DNA-BINDING PROTEIN COMPLEX CBF3 SUBUNIT B"/>
    <property type="match status" value="1"/>
</dbReference>
<protein>
    <recommendedName>
        <fullName evidence="4">Zn(2)-C6 fungal-type domain-containing protein</fullName>
    </recommendedName>
</protein>
<evidence type="ECO:0000256" key="1">
    <source>
        <dbReference type="ARBA" id="ARBA00004123"/>
    </source>
</evidence>
<feature type="domain" description="Zn(2)-C6 fungal-type" evidence="4">
    <location>
        <begin position="12"/>
        <end position="41"/>
    </location>
</feature>
<reference evidence="5 6" key="1">
    <citation type="submission" date="2024-02" db="EMBL/GenBank/DDBJ databases">
        <title>De novo assembly and annotation of 12 fungi associated with fruit tree decline syndrome in Ontario, Canada.</title>
        <authorList>
            <person name="Sulman M."/>
            <person name="Ellouze W."/>
            <person name="Ilyukhin E."/>
        </authorList>
    </citation>
    <scope>NUCLEOTIDE SEQUENCE [LARGE SCALE GENOMIC DNA]</scope>
    <source>
        <strain evidence="5 6">FDS-637</strain>
    </source>
</reference>
<evidence type="ECO:0000256" key="3">
    <source>
        <dbReference type="ARBA" id="ARBA00023242"/>
    </source>
</evidence>
<gene>
    <name evidence="5" type="ORF">SLS55_006816</name>
</gene>
<evidence type="ECO:0000313" key="5">
    <source>
        <dbReference type="EMBL" id="KAL0257653.1"/>
    </source>
</evidence>
<dbReference type="Pfam" id="PF00172">
    <property type="entry name" value="Zn_clus"/>
    <property type="match status" value="1"/>
</dbReference>
<dbReference type="GeneID" id="92010901"/>
<dbReference type="InterPro" id="IPR007219">
    <property type="entry name" value="XnlR_reg_dom"/>
</dbReference>
<dbReference type="InterPro" id="IPR050613">
    <property type="entry name" value="Sec_Metabolite_Reg"/>
</dbReference>
<keyword evidence="6" id="KW-1185">Reference proteome</keyword>
<evidence type="ECO:0000313" key="6">
    <source>
        <dbReference type="Proteomes" id="UP001430584"/>
    </source>
</evidence>
<keyword evidence="2" id="KW-0479">Metal-binding</keyword>
<dbReference type="InterPro" id="IPR036864">
    <property type="entry name" value="Zn2-C6_fun-type_DNA-bd_sf"/>
</dbReference>
<name>A0ABR3CAJ1_9PEZI</name>
<sequence>MPTKRARLDPVSCQLCRSKKLRCSRQHPCSNCSARGVTCIYAADPPPRYRSAQTDDPTVVNARLKRLEEAVEALSKSALPPLTPSSADSPAAALDWLEDAGIKASNQHVRASDQAGGLSFAIVQIEGSTEVLPSHSFLPTREETLRLFAHYNKQVGYLHHIIHTETTRATIHRIYAALPDRMNHASAALLLAILASATHFWDPTVGIFASAGHARSVSRVWLAEALKTLDQSRCADAPAVEDVQATIIASYLAYNMQGYSAQFRLLQTTALELARQASLHRTDAPSHHHHHQQPPRDFVADEVKRRVWWHIVATDWLLAFTSGPQEGTYLVQPRHMSVAHPRHAFDNALLSTPVPLATAPTTMSFALLRLRFATICRTIADALPPPSSTYPFDLRRADPATIRRLDGLFEGFLGDLPGAFRIDGGSGEVDAEVESRIPRLATQRYLIHLCAHVRRCKLHQPWLVLPRGGAEDPERAFSRRTCLASAREVVRVAQLFEADEERRKMERGGGGAGEGRLSTVVHHVAMAAVVLVVDLCFSGDGLREGGEREGRRREIGEACRVLERARRESEMAARFLKSLGEMLKRHGVDLRVVAEEDRGDVVEVQNVDVGAGGGDAEFEALLQNCANMSGDADFSGWEDVFASFDSYPAMVDLAF</sequence>
<organism evidence="5 6">
    <name type="scientific">Diplodia seriata</name>
    <dbReference type="NCBI Taxonomy" id="420778"/>
    <lineage>
        <taxon>Eukaryota</taxon>
        <taxon>Fungi</taxon>
        <taxon>Dikarya</taxon>
        <taxon>Ascomycota</taxon>
        <taxon>Pezizomycotina</taxon>
        <taxon>Dothideomycetes</taxon>
        <taxon>Dothideomycetes incertae sedis</taxon>
        <taxon>Botryosphaeriales</taxon>
        <taxon>Botryosphaeriaceae</taxon>
        <taxon>Diplodia</taxon>
    </lineage>
</organism>
<dbReference type="Pfam" id="PF04082">
    <property type="entry name" value="Fungal_trans"/>
    <property type="match status" value="1"/>
</dbReference>
<comment type="caution">
    <text evidence="5">The sequence shown here is derived from an EMBL/GenBank/DDBJ whole genome shotgun (WGS) entry which is preliminary data.</text>
</comment>
<comment type="subcellular location">
    <subcellularLocation>
        <location evidence="1">Nucleus</location>
    </subcellularLocation>
</comment>
<dbReference type="Gene3D" id="4.10.240.10">
    <property type="entry name" value="Zn(2)-C6 fungal-type DNA-binding domain"/>
    <property type="match status" value="1"/>
</dbReference>
<evidence type="ECO:0000259" key="4">
    <source>
        <dbReference type="PROSITE" id="PS50048"/>
    </source>
</evidence>
<dbReference type="SMART" id="SM00066">
    <property type="entry name" value="GAL4"/>
    <property type="match status" value="1"/>
</dbReference>
<dbReference type="CDD" id="cd12148">
    <property type="entry name" value="fungal_TF_MHR"/>
    <property type="match status" value="1"/>
</dbReference>
<evidence type="ECO:0000256" key="2">
    <source>
        <dbReference type="ARBA" id="ARBA00022723"/>
    </source>
</evidence>
<keyword evidence="3" id="KW-0539">Nucleus</keyword>
<dbReference type="EMBL" id="JAJVCZ030000007">
    <property type="protein sequence ID" value="KAL0257653.1"/>
    <property type="molecule type" value="Genomic_DNA"/>
</dbReference>
<dbReference type="Proteomes" id="UP001430584">
    <property type="component" value="Unassembled WGS sequence"/>
</dbReference>
<dbReference type="InterPro" id="IPR001138">
    <property type="entry name" value="Zn2Cys6_DnaBD"/>
</dbReference>
<accession>A0ABR3CAJ1</accession>
<dbReference type="CDD" id="cd00067">
    <property type="entry name" value="GAL4"/>
    <property type="match status" value="1"/>
</dbReference>
<dbReference type="SUPFAM" id="SSF57701">
    <property type="entry name" value="Zn2/Cys6 DNA-binding domain"/>
    <property type="match status" value="1"/>
</dbReference>
<dbReference type="PROSITE" id="PS00463">
    <property type="entry name" value="ZN2_CY6_FUNGAL_1"/>
    <property type="match status" value="1"/>
</dbReference>
<dbReference type="PANTHER" id="PTHR31001">
    <property type="entry name" value="UNCHARACTERIZED TRANSCRIPTIONAL REGULATORY PROTEIN"/>
    <property type="match status" value="1"/>
</dbReference>